<sequence length="348" mass="36388">MQRIAGPGELAQAVPYLLGFHPRRSLVLVGLRTGELVVTARLDLDDVAAGGDAGRGATLVAQTIGSMADGGAVELVAVVFDDDAPVVFDDDARVVMPGAARGRSPLPWTVLVERTEQTVAELPCVLLDALLVARGRWWTYACAGSDCCPPAGRPLPSAPSAFAAAATVDGVVPLPGRESLAALLAPLPDPDREALHPALAAAENDLVAATLDAHAERHVRSVKRALFAAARAGDRTSAPPPAATVARFAVALLEPGVRDAVWLAVDDRRLDGRGLWRDLARRLPSPYDAAPLFLFGWASWRAGNGALAGMAAERALAADPAYGAADLLLAAVSRGVDPRRFPRLRRSA</sequence>
<dbReference type="Proteomes" id="UP000186132">
    <property type="component" value="Unassembled WGS sequence"/>
</dbReference>
<evidence type="ECO:0000313" key="1">
    <source>
        <dbReference type="EMBL" id="SHG71898.1"/>
    </source>
</evidence>
<reference evidence="1 2" key="1">
    <citation type="submission" date="2016-11" db="EMBL/GenBank/DDBJ databases">
        <authorList>
            <person name="Jaros S."/>
            <person name="Januszkiewicz K."/>
            <person name="Wedrychowicz H."/>
        </authorList>
    </citation>
    <scope>NUCLEOTIDE SEQUENCE [LARGE SCALE GENOMIC DNA]</scope>
    <source>
        <strain evidence="1 2">DSM 45627</strain>
    </source>
</reference>
<accession>A0A1M5M3R6</accession>
<dbReference type="Pfam" id="PF13830">
    <property type="entry name" value="DUF4192"/>
    <property type="match status" value="1"/>
</dbReference>
<organism evidence="1 2">
    <name type="scientific">Jatrophihabitans endophyticus</name>
    <dbReference type="NCBI Taxonomy" id="1206085"/>
    <lineage>
        <taxon>Bacteria</taxon>
        <taxon>Bacillati</taxon>
        <taxon>Actinomycetota</taxon>
        <taxon>Actinomycetes</taxon>
        <taxon>Jatrophihabitantales</taxon>
        <taxon>Jatrophihabitantaceae</taxon>
        <taxon>Jatrophihabitans</taxon>
    </lineage>
</organism>
<keyword evidence="2" id="KW-1185">Reference proteome</keyword>
<dbReference type="InterPro" id="IPR025447">
    <property type="entry name" value="DUF4192"/>
</dbReference>
<dbReference type="STRING" id="1206085.SAMN05443575_2621"/>
<dbReference type="EMBL" id="FQVU01000003">
    <property type="protein sequence ID" value="SHG71898.1"/>
    <property type="molecule type" value="Genomic_DNA"/>
</dbReference>
<dbReference type="AlphaFoldDB" id="A0A1M5M3R6"/>
<gene>
    <name evidence="1" type="ORF">SAMN05443575_2621</name>
</gene>
<evidence type="ECO:0008006" key="3">
    <source>
        <dbReference type="Google" id="ProtNLM"/>
    </source>
</evidence>
<protein>
    <recommendedName>
        <fullName evidence="3">DUF4192 domain-containing protein</fullName>
    </recommendedName>
</protein>
<proteinExistence type="predicted"/>
<name>A0A1M5M3R6_9ACTN</name>
<evidence type="ECO:0000313" key="2">
    <source>
        <dbReference type="Proteomes" id="UP000186132"/>
    </source>
</evidence>